<reference evidence="2 3" key="1">
    <citation type="submission" date="2020-02" db="EMBL/GenBank/DDBJ databases">
        <authorList>
            <person name="Chen W.-M."/>
        </authorList>
    </citation>
    <scope>NUCLEOTIDE SEQUENCE [LARGE SCALE GENOMIC DNA]</scope>
    <source>
        <strain evidence="2 3">KDG-16</strain>
    </source>
</reference>
<feature type="signal peptide" evidence="1">
    <location>
        <begin position="1"/>
        <end position="21"/>
    </location>
</feature>
<keyword evidence="1" id="KW-0732">Signal</keyword>
<dbReference type="RefSeq" id="WP_166077540.1">
    <property type="nucleotide sequence ID" value="NZ_JAAJBT010000005.1"/>
</dbReference>
<feature type="chain" id="PRO_5046128353" evidence="1">
    <location>
        <begin position="22"/>
        <end position="308"/>
    </location>
</feature>
<name>A0ABX0I5G8_9FLAO</name>
<dbReference type="Pfam" id="PF11751">
    <property type="entry name" value="PorP_SprF"/>
    <property type="match status" value="1"/>
</dbReference>
<dbReference type="InterPro" id="IPR019861">
    <property type="entry name" value="PorP/SprF_Bacteroidetes"/>
</dbReference>
<gene>
    <name evidence="2" type="ORF">G4D72_09965</name>
</gene>
<dbReference type="NCBIfam" id="TIGR03519">
    <property type="entry name" value="T9SS_PorP_fam"/>
    <property type="match status" value="1"/>
</dbReference>
<evidence type="ECO:0000313" key="2">
    <source>
        <dbReference type="EMBL" id="NHM02430.1"/>
    </source>
</evidence>
<keyword evidence="3" id="KW-1185">Reference proteome</keyword>
<dbReference type="EMBL" id="JAAJBT010000005">
    <property type="protein sequence ID" value="NHM02430.1"/>
    <property type="molecule type" value="Genomic_DNA"/>
</dbReference>
<evidence type="ECO:0000313" key="3">
    <source>
        <dbReference type="Proteomes" id="UP000800984"/>
    </source>
</evidence>
<organism evidence="2 3">
    <name type="scientific">Flavobacterium difficile</name>
    <dbReference type="NCBI Taxonomy" id="2709659"/>
    <lineage>
        <taxon>Bacteria</taxon>
        <taxon>Pseudomonadati</taxon>
        <taxon>Bacteroidota</taxon>
        <taxon>Flavobacteriia</taxon>
        <taxon>Flavobacteriales</taxon>
        <taxon>Flavobacteriaceae</taxon>
        <taxon>Flavobacterium</taxon>
    </lineage>
</organism>
<protein>
    <submittedName>
        <fullName evidence="2">Type IX secretion system membrane protein PorP/SprF</fullName>
    </submittedName>
</protein>
<dbReference type="Proteomes" id="UP000800984">
    <property type="component" value="Unassembled WGS sequence"/>
</dbReference>
<evidence type="ECO:0000256" key="1">
    <source>
        <dbReference type="SAM" id="SignalP"/>
    </source>
</evidence>
<proteinExistence type="predicted"/>
<accession>A0ABX0I5G8</accession>
<comment type="caution">
    <text evidence="2">The sequence shown here is derived from an EMBL/GenBank/DDBJ whole genome shotgun (WGS) entry which is preliminary data.</text>
</comment>
<sequence>MKNRFLIILLGFFAISSYAQQDAQFTQYMYNTININPAYAGSRGVLSVFGLHRTQWVGLDGAPTTNTFSINTPVNNSNFGLGLSVINDRIGPSDENTISADVSYSIKTSENFKLSFGVKGTANLLNIDFTKVSKYNPYDNLAQFNVDNKFSPNVGAGIYYHSNKTYVGFSVPNFLETEHYNKSSTSPSNTVASERMHYHFIAGHVFDINETIKFKPAILTKLVQGTPLQVDASANFLFNEKFVLGAAYRWDAAASLMAGFQVSKSWFIGYGYDMETTKLANYNSGSHEIFLRFELFNNTENIVSPRFF</sequence>